<organism evidence="3 4">
    <name type="scientific">Jutongia hominis</name>
    <dbReference type="NCBI Taxonomy" id="2763664"/>
    <lineage>
        <taxon>Bacteria</taxon>
        <taxon>Bacillati</taxon>
        <taxon>Bacillota</taxon>
        <taxon>Clostridia</taxon>
        <taxon>Lachnospirales</taxon>
        <taxon>Lachnospiraceae</taxon>
        <taxon>Jutongia</taxon>
    </lineage>
</organism>
<dbReference type="EMBL" id="JACRSW010000027">
    <property type="protein sequence ID" value="MBC8557240.1"/>
    <property type="molecule type" value="Genomic_DNA"/>
</dbReference>
<keyword evidence="2" id="KW-1133">Transmembrane helix</keyword>
<reference evidence="3 4" key="1">
    <citation type="submission" date="2020-08" db="EMBL/GenBank/DDBJ databases">
        <title>Genome public.</title>
        <authorList>
            <person name="Liu C."/>
            <person name="Sun Q."/>
        </authorList>
    </citation>
    <scope>NUCLEOTIDE SEQUENCE [LARGE SCALE GENOMIC DNA]</scope>
    <source>
        <strain evidence="3 4">BX3</strain>
    </source>
</reference>
<protein>
    <recommendedName>
        <fullName evidence="5">YbbR-like protein</fullName>
    </recommendedName>
</protein>
<dbReference type="Gene3D" id="2.170.120.40">
    <property type="entry name" value="YbbR-like domain"/>
    <property type="match status" value="2"/>
</dbReference>
<evidence type="ECO:0008006" key="5">
    <source>
        <dbReference type="Google" id="ProtNLM"/>
    </source>
</evidence>
<proteinExistence type="predicted"/>
<keyword evidence="2" id="KW-0812">Transmembrane</keyword>
<dbReference type="Gene3D" id="2.170.120.30">
    <property type="match status" value="2"/>
</dbReference>
<feature type="region of interest" description="Disordered" evidence="1">
    <location>
        <begin position="427"/>
        <end position="469"/>
    </location>
</feature>
<sequence>MEPKNNQEKKKDIAAFWKKVLFHNLSIKILSFLGALLVWLFIVNIDDPYKTKSYMVHVDLTNEDALRSVHKVYEIVEGGTATVRVRGRRSVVDNLDASDIKATADLSELSAVNSVDIKPSLKIATSSDVELECTQVLKVSLEDMETKQVKVTVETEGTPAEGYTVGSCNAKPNVIEVSGGESVIDRIATVKVTLNVNGASDSFLKNLEPAAYDKKGNKIISSTLSFEKKTIRVKARLLQNKTIPVKIHIKGKVANGYEYVDATCVPEEIEIAGSARKLASISRLDIPIDVTGLTSDSSDLERDIEVVNYLPDGITIPEEYQKISVKIDVEKKKEKKIKIPTSSIMLKNLDAAYEGEAYDPSGNIEIVVSGKESYVKGLEADDITASVDCGALGAGTYQLPVDFSGLKDCEIVEEVYVHVLIKNKSNAEVTATPTPTKKPSAKATKEPSKTKEPAKTEKPTQTPQEDKSE</sequence>
<dbReference type="PANTHER" id="PTHR37804">
    <property type="entry name" value="CDAA REGULATORY PROTEIN CDAR"/>
    <property type="match status" value="1"/>
</dbReference>
<comment type="caution">
    <text evidence="3">The sequence shown here is derived from an EMBL/GenBank/DDBJ whole genome shotgun (WGS) entry which is preliminary data.</text>
</comment>
<gene>
    <name evidence="3" type="ORF">H8700_05920</name>
</gene>
<keyword evidence="2" id="KW-0472">Membrane</keyword>
<dbReference type="Pfam" id="PF07949">
    <property type="entry name" value="YbbR"/>
    <property type="match status" value="3"/>
</dbReference>
<evidence type="ECO:0000256" key="1">
    <source>
        <dbReference type="SAM" id="MobiDB-lite"/>
    </source>
</evidence>
<feature type="compositionally biased region" description="Basic and acidic residues" evidence="1">
    <location>
        <begin position="443"/>
        <end position="469"/>
    </location>
</feature>
<dbReference type="Proteomes" id="UP000637513">
    <property type="component" value="Unassembled WGS sequence"/>
</dbReference>
<evidence type="ECO:0000313" key="3">
    <source>
        <dbReference type="EMBL" id="MBC8557240.1"/>
    </source>
</evidence>
<feature type="compositionally biased region" description="Low complexity" evidence="1">
    <location>
        <begin position="427"/>
        <end position="442"/>
    </location>
</feature>
<feature type="transmembrane region" description="Helical" evidence="2">
    <location>
        <begin position="21"/>
        <end position="42"/>
    </location>
</feature>
<keyword evidence="4" id="KW-1185">Reference proteome</keyword>
<accession>A0ABR7MUT5</accession>
<dbReference type="InterPro" id="IPR053154">
    <property type="entry name" value="c-di-AMP_regulator"/>
</dbReference>
<dbReference type="InterPro" id="IPR012505">
    <property type="entry name" value="YbbR"/>
</dbReference>
<name>A0ABR7MUT5_9FIRM</name>
<dbReference type="PANTHER" id="PTHR37804:SF1">
    <property type="entry name" value="CDAA REGULATORY PROTEIN CDAR"/>
    <property type="match status" value="1"/>
</dbReference>
<dbReference type="RefSeq" id="WP_249304266.1">
    <property type="nucleotide sequence ID" value="NZ_JACRSW010000027.1"/>
</dbReference>
<evidence type="ECO:0000256" key="2">
    <source>
        <dbReference type="SAM" id="Phobius"/>
    </source>
</evidence>
<evidence type="ECO:0000313" key="4">
    <source>
        <dbReference type="Proteomes" id="UP000637513"/>
    </source>
</evidence>